<keyword evidence="3" id="KW-0560">Oxidoreductase</keyword>
<dbReference type="InterPro" id="IPR023210">
    <property type="entry name" value="NADP_OxRdtase_dom"/>
</dbReference>
<dbReference type="PANTHER" id="PTHR43827:SF3">
    <property type="entry name" value="NADP-DEPENDENT OXIDOREDUCTASE DOMAIN-CONTAINING PROTEIN"/>
    <property type="match status" value="1"/>
</dbReference>
<comment type="similarity">
    <text evidence="1">Belongs to the aldo/keto reductase family.</text>
</comment>
<dbReference type="RefSeq" id="WP_035113229.1">
    <property type="nucleotide sequence ID" value="NZ_CP047046.1"/>
</dbReference>
<feature type="domain" description="NADP-dependent oxidoreductase" evidence="8">
    <location>
        <begin position="19"/>
        <end position="261"/>
    </location>
</feature>
<dbReference type="InterPro" id="IPR036812">
    <property type="entry name" value="NAD(P)_OxRdtase_dom_sf"/>
</dbReference>
<evidence type="ECO:0000259" key="8">
    <source>
        <dbReference type="Pfam" id="PF00248"/>
    </source>
</evidence>
<evidence type="ECO:0000313" key="9">
    <source>
        <dbReference type="EMBL" id="KGM19027.1"/>
    </source>
</evidence>
<feature type="region of interest" description="Disordered" evidence="7">
    <location>
        <begin position="264"/>
        <end position="288"/>
    </location>
</feature>
<dbReference type="Gene3D" id="3.20.20.100">
    <property type="entry name" value="NADP-dependent oxidoreductase domain"/>
    <property type="match status" value="1"/>
</dbReference>
<evidence type="ECO:0000256" key="1">
    <source>
        <dbReference type="ARBA" id="ARBA00007905"/>
    </source>
</evidence>
<sequence>MTQINKMIELNDGNRIPQLGLGVWQLNDQDTYTSCRTAITAGYRHIDTAMIYGNEEAVGRAVADAIEAGDVTREDLFITTKLWNSDQERASQAIDESLRKLGLDYVDLYLMHWPCPDYGKYVGAYEQLVEIQKSGKAKSVGVCNFYQEALDEIIEATGHTPAVNQIEIHPGFSQTVQRSDNARRGVVTESWSPLGQGQNLKEPAIANIAARHNVSTAQVIIAWHLKRGDVVIPRSSNPQRVEENFNVWDINLSEAEVEAINVMDRPDGRIGPDPKEFNAGTPAEKPES</sequence>
<dbReference type="PROSITE" id="PS00798">
    <property type="entry name" value="ALDOKETO_REDUCTASE_1"/>
    <property type="match status" value="1"/>
</dbReference>
<gene>
    <name evidence="9" type="ORF">MA47_01940</name>
</gene>
<feature type="binding site" evidence="5">
    <location>
        <position position="112"/>
    </location>
    <ligand>
        <name>substrate</name>
    </ligand>
</feature>
<dbReference type="PRINTS" id="PR00069">
    <property type="entry name" value="ALDKETRDTASE"/>
</dbReference>
<dbReference type="PANTHER" id="PTHR43827">
    <property type="entry name" value="2,5-DIKETO-D-GLUCONIC ACID REDUCTASE"/>
    <property type="match status" value="1"/>
</dbReference>
<accession>A0A0A2DMN3</accession>
<keyword evidence="10" id="KW-1185">Reference proteome</keyword>
<evidence type="ECO:0000256" key="3">
    <source>
        <dbReference type="ARBA" id="ARBA00023002"/>
    </source>
</evidence>
<evidence type="ECO:0000256" key="5">
    <source>
        <dbReference type="PIRSR" id="PIRSR000097-2"/>
    </source>
</evidence>
<name>A0A0A2DMN3_9CORY</name>
<organism evidence="9 10">
    <name type="scientific">Corynebacterium auriscanis</name>
    <dbReference type="NCBI Taxonomy" id="99807"/>
    <lineage>
        <taxon>Bacteria</taxon>
        <taxon>Bacillati</taxon>
        <taxon>Actinomycetota</taxon>
        <taxon>Actinomycetes</taxon>
        <taxon>Mycobacteriales</taxon>
        <taxon>Corynebacteriaceae</taxon>
        <taxon>Corynebacterium</taxon>
    </lineage>
</organism>
<dbReference type="Proteomes" id="UP000030145">
    <property type="component" value="Unassembled WGS sequence"/>
</dbReference>
<dbReference type="Pfam" id="PF00248">
    <property type="entry name" value="Aldo_ket_red"/>
    <property type="match status" value="1"/>
</dbReference>
<dbReference type="AlphaFoldDB" id="A0A0A2DMN3"/>
<dbReference type="SUPFAM" id="SSF51430">
    <property type="entry name" value="NAD(P)-linked oxidoreductase"/>
    <property type="match status" value="1"/>
</dbReference>
<feature type="site" description="Lowers pKa of active site Tyr" evidence="6">
    <location>
        <position position="81"/>
    </location>
</feature>
<feature type="compositionally biased region" description="Basic and acidic residues" evidence="7">
    <location>
        <begin position="264"/>
        <end position="276"/>
    </location>
</feature>
<dbReference type="InterPro" id="IPR018170">
    <property type="entry name" value="Aldo/ket_reductase_CS"/>
</dbReference>
<comment type="caution">
    <text evidence="9">The sequence shown here is derived from an EMBL/GenBank/DDBJ whole genome shotgun (WGS) entry which is preliminary data.</text>
</comment>
<protein>
    <submittedName>
        <fullName evidence="9">Aldo/keto reductase</fullName>
    </submittedName>
</protein>
<dbReference type="InterPro" id="IPR020471">
    <property type="entry name" value="AKR"/>
</dbReference>
<dbReference type="PIRSF" id="PIRSF000097">
    <property type="entry name" value="AKR"/>
    <property type="match status" value="1"/>
</dbReference>
<dbReference type="GeneID" id="300552264"/>
<dbReference type="PROSITE" id="PS00062">
    <property type="entry name" value="ALDOKETO_REDUCTASE_2"/>
    <property type="match status" value="1"/>
</dbReference>
<evidence type="ECO:0000256" key="4">
    <source>
        <dbReference type="PIRSR" id="PIRSR000097-1"/>
    </source>
</evidence>
<reference evidence="9 10" key="1">
    <citation type="submission" date="2014-10" db="EMBL/GenBank/DDBJ databases">
        <title>Whole Genome sequence of Corynebacterium auriscanis strain CIP 106629.</title>
        <authorList>
            <person name="Hassan S.S."/>
            <person name="Jamal S.B."/>
            <person name="Tiwari S."/>
            <person name="Oliveira L.D.C."/>
            <person name="Souza F."/>
            <person name="Mariano D.C."/>
            <person name="Almeida S."/>
            <person name="Dorella F."/>
            <person name="Pereira F."/>
            <person name="Carvalho A."/>
            <person name="Leal C.A."/>
            <person name="Soares S.D.C."/>
            <person name="Figueiredo H.C."/>
            <person name="Silva A."/>
            <person name="Azevedo V.A."/>
        </authorList>
    </citation>
    <scope>NUCLEOTIDE SEQUENCE [LARGE SCALE GENOMIC DNA]</scope>
    <source>
        <strain evidence="9 10">CIP 106629</strain>
    </source>
</reference>
<proteinExistence type="inferred from homology"/>
<dbReference type="EMBL" id="JRVJ01000003">
    <property type="protein sequence ID" value="KGM19027.1"/>
    <property type="molecule type" value="Genomic_DNA"/>
</dbReference>
<keyword evidence="2" id="KW-0521">NADP</keyword>
<dbReference type="GO" id="GO:0016616">
    <property type="term" value="F:oxidoreductase activity, acting on the CH-OH group of donors, NAD or NADP as acceptor"/>
    <property type="evidence" value="ECO:0007669"/>
    <property type="project" value="UniProtKB-ARBA"/>
</dbReference>
<evidence type="ECO:0000256" key="2">
    <source>
        <dbReference type="ARBA" id="ARBA00022857"/>
    </source>
</evidence>
<evidence type="ECO:0000313" key="10">
    <source>
        <dbReference type="Proteomes" id="UP000030145"/>
    </source>
</evidence>
<evidence type="ECO:0000256" key="7">
    <source>
        <dbReference type="SAM" id="MobiDB-lite"/>
    </source>
</evidence>
<dbReference type="FunFam" id="3.20.20.100:FF:000002">
    <property type="entry name" value="2,5-diketo-D-gluconic acid reductase A"/>
    <property type="match status" value="1"/>
</dbReference>
<feature type="active site" description="Proton donor" evidence="4">
    <location>
        <position position="52"/>
    </location>
</feature>
<evidence type="ECO:0000256" key="6">
    <source>
        <dbReference type="PIRSR" id="PIRSR000097-3"/>
    </source>
</evidence>